<proteinExistence type="predicted"/>
<reference evidence="1 2" key="1">
    <citation type="journal article" date="2019" name="Int. J. Syst. Evol. Microbiol.">
        <title>The Global Catalogue of Microorganisms (GCM) 10K type strain sequencing project: providing services to taxonomists for standard genome sequencing and annotation.</title>
        <authorList>
            <consortium name="The Broad Institute Genomics Platform"/>
            <consortium name="The Broad Institute Genome Sequencing Center for Infectious Disease"/>
            <person name="Wu L."/>
            <person name="Ma J."/>
        </authorList>
    </citation>
    <scope>NUCLEOTIDE SEQUENCE [LARGE SCALE GENOMIC DNA]</scope>
    <source>
        <strain evidence="1 2">SKJ47</strain>
    </source>
</reference>
<dbReference type="EMBL" id="JBHSXL010000004">
    <property type="protein sequence ID" value="MFC6892089.1"/>
    <property type="molecule type" value="Genomic_DNA"/>
</dbReference>
<name>A0ABD5URC2_9EURY</name>
<evidence type="ECO:0000313" key="1">
    <source>
        <dbReference type="EMBL" id="MFC6892089.1"/>
    </source>
</evidence>
<gene>
    <name evidence="1" type="ORF">ACFQE9_05600</name>
</gene>
<dbReference type="AlphaFoldDB" id="A0ABD5URC2"/>
<accession>A0ABD5URC2</accession>
<dbReference type="RefSeq" id="WP_379741602.1">
    <property type="nucleotide sequence ID" value="NZ_JBHSVN010000001.1"/>
</dbReference>
<protein>
    <recommendedName>
        <fullName evidence="3">Small CPxCG-related zinc finger protein</fullName>
    </recommendedName>
</protein>
<evidence type="ECO:0008006" key="3">
    <source>
        <dbReference type="Google" id="ProtNLM"/>
    </source>
</evidence>
<keyword evidence="2" id="KW-1185">Reference proteome</keyword>
<sequence length="50" mass="5753">MSDDDRCLRCGNDFEYDRGSCPNCGWDSEAFRERGRYGLARPGTGEWDDD</sequence>
<evidence type="ECO:0000313" key="2">
    <source>
        <dbReference type="Proteomes" id="UP001596296"/>
    </source>
</evidence>
<comment type="caution">
    <text evidence="1">The sequence shown here is derived from an EMBL/GenBank/DDBJ whole genome shotgun (WGS) entry which is preliminary data.</text>
</comment>
<organism evidence="1 2">
    <name type="scientific">Halopenitus salinus</name>
    <dbReference type="NCBI Taxonomy" id="1198295"/>
    <lineage>
        <taxon>Archaea</taxon>
        <taxon>Methanobacteriati</taxon>
        <taxon>Methanobacteriota</taxon>
        <taxon>Stenosarchaea group</taxon>
        <taxon>Halobacteria</taxon>
        <taxon>Halobacteriales</taxon>
        <taxon>Haloferacaceae</taxon>
        <taxon>Halopenitus</taxon>
    </lineage>
</organism>
<dbReference type="Proteomes" id="UP001596296">
    <property type="component" value="Unassembled WGS sequence"/>
</dbReference>